<feature type="compositionally biased region" description="Basic and acidic residues" evidence="1">
    <location>
        <begin position="108"/>
        <end position="129"/>
    </location>
</feature>
<dbReference type="Proteomes" id="UP000001745">
    <property type="component" value="Unassembled WGS sequence"/>
</dbReference>
<accession>B8MIJ8</accession>
<evidence type="ECO:0000313" key="3">
    <source>
        <dbReference type="Proteomes" id="UP000001745"/>
    </source>
</evidence>
<dbReference type="HOGENOM" id="CLU_1391063_0_0_1"/>
<proteinExistence type="predicted"/>
<dbReference type="EMBL" id="EQ962657">
    <property type="protein sequence ID" value="EED15090.1"/>
    <property type="molecule type" value="Genomic_DNA"/>
</dbReference>
<evidence type="ECO:0000313" key="2">
    <source>
        <dbReference type="EMBL" id="EED15090.1"/>
    </source>
</evidence>
<evidence type="ECO:0000256" key="1">
    <source>
        <dbReference type="SAM" id="MobiDB-lite"/>
    </source>
</evidence>
<gene>
    <name evidence="2" type="ORF">TSTA_045520</name>
</gene>
<feature type="region of interest" description="Disordered" evidence="1">
    <location>
        <begin position="108"/>
        <end position="140"/>
    </location>
</feature>
<evidence type="ECO:0008006" key="4">
    <source>
        <dbReference type="Google" id="ProtNLM"/>
    </source>
</evidence>
<dbReference type="AlphaFoldDB" id="B8MIJ8"/>
<dbReference type="InParanoid" id="B8MIJ8"/>
<sequence>MCEGDTADQLMARMRDDALDPYLDATDIVLSAGAEDATFPNLSKFNQLAMDAKKSRTEWKEELYHKLNSEIKRAMIREANDSTVSYSDFVKECTMVVNRLEQIAREEKSVSKDFKDAKDNKDSKLKGTDSGKGAGKAPRVNLSDKEFEELKEARLCFNCKQPGHVNFNYPLRKKNATEIKEVEVAEDTVELAKDKA</sequence>
<dbReference type="VEuPathDB" id="FungiDB:TSTA_045520"/>
<dbReference type="PhylomeDB" id="B8MIJ8"/>
<protein>
    <recommendedName>
        <fullName evidence="4">CCHC-type domain-containing protein</fullName>
    </recommendedName>
</protein>
<keyword evidence="3" id="KW-1185">Reference proteome</keyword>
<dbReference type="RefSeq" id="XP_002485043.1">
    <property type="nucleotide sequence ID" value="XM_002484998.1"/>
</dbReference>
<reference evidence="3" key="1">
    <citation type="journal article" date="2015" name="Genome Announc.">
        <title>Genome sequence of the AIDS-associated pathogen Penicillium marneffei (ATCC18224) and its near taxonomic relative Talaromyces stipitatus (ATCC10500).</title>
        <authorList>
            <person name="Nierman W.C."/>
            <person name="Fedorova-Abrams N.D."/>
            <person name="Andrianopoulos A."/>
        </authorList>
    </citation>
    <scope>NUCLEOTIDE SEQUENCE [LARGE SCALE GENOMIC DNA]</scope>
    <source>
        <strain evidence="3">ATCC 10500 / CBS 375.48 / QM 6759 / NRRL 1006</strain>
    </source>
</reference>
<name>B8MIJ8_TALSN</name>
<organism evidence="2 3">
    <name type="scientific">Talaromyces stipitatus (strain ATCC 10500 / CBS 375.48 / QM 6759 / NRRL 1006)</name>
    <name type="common">Penicillium stipitatum</name>
    <dbReference type="NCBI Taxonomy" id="441959"/>
    <lineage>
        <taxon>Eukaryota</taxon>
        <taxon>Fungi</taxon>
        <taxon>Dikarya</taxon>
        <taxon>Ascomycota</taxon>
        <taxon>Pezizomycotina</taxon>
        <taxon>Eurotiomycetes</taxon>
        <taxon>Eurotiomycetidae</taxon>
        <taxon>Eurotiales</taxon>
        <taxon>Trichocomaceae</taxon>
        <taxon>Talaromyces</taxon>
        <taxon>Talaromyces sect. Talaromyces</taxon>
    </lineage>
</organism>
<dbReference type="GeneID" id="8099350"/>